<dbReference type="GeneID" id="77333818"/>
<dbReference type="EMBL" id="QSQN01000045">
    <property type="protein sequence ID" value="RGK37172.1"/>
    <property type="molecule type" value="Genomic_DNA"/>
</dbReference>
<reference evidence="1 2" key="1">
    <citation type="submission" date="2018-08" db="EMBL/GenBank/DDBJ databases">
        <title>A genome reference for cultivated species of the human gut microbiota.</title>
        <authorList>
            <person name="Zou Y."/>
            <person name="Xue W."/>
            <person name="Luo G."/>
        </authorList>
    </citation>
    <scope>NUCLEOTIDE SEQUENCE [LARGE SCALE GENOMIC DNA]</scope>
    <source>
        <strain evidence="1 2">TF11-7</strain>
    </source>
</reference>
<gene>
    <name evidence="1" type="ORF">DXD17_13120</name>
</gene>
<dbReference type="Gene3D" id="1.25.10.90">
    <property type="match status" value="1"/>
</dbReference>
<dbReference type="CDD" id="cd06561">
    <property type="entry name" value="AlkD_like"/>
    <property type="match status" value="1"/>
</dbReference>
<evidence type="ECO:0000313" key="2">
    <source>
        <dbReference type="Proteomes" id="UP000260793"/>
    </source>
</evidence>
<evidence type="ECO:0000313" key="1">
    <source>
        <dbReference type="EMBL" id="RGK37172.1"/>
    </source>
</evidence>
<dbReference type="Proteomes" id="UP000260793">
    <property type="component" value="Unassembled WGS sequence"/>
</dbReference>
<dbReference type="RefSeq" id="WP_005609800.1">
    <property type="nucleotide sequence ID" value="NZ_CABKOA010000033.1"/>
</dbReference>
<dbReference type="InterPro" id="IPR016024">
    <property type="entry name" value="ARM-type_fold"/>
</dbReference>
<name>A0A3E4LJF0_9FIRM</name>
<dbReference type="PANTHER" id="PTHR34070:SF1">
    <property type="entry name" value="DNA ALKYLATION REPAIR PROTEIN"/>
    <property type="match status" value="1"/>
</dbReference>
<dbReference type="PANTHER" id="PTHR34070">
    <property type="entry name" value="ARMADILLO-TYPE FOLD"/>
    <property type="match status" value="1"/>
</dbReference>
<accession>A0A3E4LJF0</accession>
<protein>
    <submittedName>
        <fullName evidence="1">DNA alkylation repair protein</fullName>
    </submittedName>
</protein>
<dbReference type="SUPFAM" id="SSF48371">
    <property type="entry name" value="ARM repeat"/>
    <property type="match status" value="1"/>
</dbReference>
<sequence>MTKEEVRKTVQKELFVLQDLKYRDFHAKLIPSVDKEKVIGIRTPALRAYAKKFGKKEEAKQFLEILPHQYYEENNLHGLLIEQMKEYEKCVEELERFLPYIDNWATCDLLAVKTVKNHLDLYISEVYRWMESDQPYTIRFGVNMLMKYYLGDNFKIEYPEKVAAIRSEEYYVNMVRAWYFATALAKQYEQILPFLEERRMDLWTHNKTIQKAIESYRITSEQKEYLRTLKIKREERTVLLR</sequence>
<dbReference type="InterPro" id="IPR014825">
    <property type="entry name" value="DNA_alkylation"/>
</dbReference>
<dbReference type="Pfam" id="PF08713">
    <property type="entry name" value="DNA_alkylation"/>
    <property type="match status" value="1"/>
</dbReference>
<proteinExistence type="predicted"/>
<dbReference type="AlphaFoldDB" id="A0A3E4LJF0"/>
<comment type="caution">
    <text evidence="1">The sequence shown here is derived from an EMBL/GenBank/DDBJ whole genome shotgun (WGS) entry which is preliminary data.</text>
</comment>
<organism evidence="1 2">
    <name type="scientific">[Ruminococcus] lactaris</name>
    <dbReference type="NCBI Taxonomy" id="46228"/>
    <lineage>
        <taxon>Bacteria</taxon>
        <taxon>Bacillati</taxon>
        <taxon>Bacillota</taxon>
        <taxon>Clostridia</taxon>
        <taxon>Lachnospirales</taxon>
        <taxon>Lachnospiraceae</taxon>
        <taxon>Mediterraneibacter</taxon>
    </lineage>
</organism>